<dbReference type="SMART" id="SM00086">
    <property type="entry name" value="PAC"/>
    <property type="match status" value="2"/>
</dbReference>
<dbReference type="SMART" id="SM00065">
    <property type="entry name" value="GAF"/>
    <property type="match status" value="1"/>
</dbReference>
<dbReference type="SMART" id="SM00091">
    <property type="entry name" value="PAS"/>
    <property type="match status" value="2"/>
</dbReference>
<protein>
    <submittedName>
        <fullName evidence="1">Uncharacterized protein</fullName>
    </submittedName>
</protein>
<accession>A0A402D6Y0</accession>
<proteinExistence type="predicted"/>
<dbReference type="PANTHER" id="PTHR43155:SF2">
    <property type="entry name" value="CYCLIC DI-GMP PHOSPHODIESTERASE PA4108"/>
    <property type="match status" value="1"/>
</dbReference>
<dbReference type="InterPro" id="IPR043128">
    <property type="entry name" value="Rev_trsase/Diguanyl_cyclase"/>
</dbReference>
<dbReference type="InterPro" id="IPR000700">
    <property type="entry name" value="PAS-assoc_C"/>
</dbReference>
<dbReference type="Pfam" id="PF01590">
    <property type="entry name" value="GAF"/>
    <property type="match status" value="1"/>
</dbReference>
<dbReference type="SUPFAM" id="SSF55073">
    <property type="entry name" value="Nucleotide cyclase"/>
    <property type="match status" value="1"/>
</dbReference>
<dbReference type="GO" id="GO:0006355">
    <property type="term" value="P:regulation of DNA-templated transcription"/>
    <property type="evidence" value="ECO:0007669"/>
    <property type="project" value="InterPro"/>
</dbReference>
<dbReference type="Pfam" id="PF13426">
    <property type="entry name" value="PAS_9"/>
    <property type="match status" value="1"/>
</dbReference>
<dbReference type="SMART" id="SM00267">
    <property type="entry name" value="GGDEF"/>
    <property type="match status" value="1"/>
</dbReference>
<dbReference type="RefSeq" id="WP_119325212.1">
    <property type="nucleotide sequence ID" value="NZ_AP025739.1"/>
</dbReference>
<evidence type="ECO:0000313" key="2">
    <source>
        <dbReference type="Proteomes" id="UP000287394"/>
    </source>
</evidence>
<dbReference type="SUPFAM" id="SSF109604">
    <property type="entry name" value="HD-domain/PDEase-like"/>
    <property type="match status" value="1"/>
</dbReference>
<dbReference type="InterPro" id="IPR029016">
    <property type="entry name" value="GAF-like_dom_sf"/>
</dbReference>
<dbReference type="InterPro" id="IPR003018">
    <property type="entry name" value="GAF"/>
</dbReference>
<gene>
    <name evidence="1" type="ORF">CCAX7_36120</name>
</gene>
<dbReference type="Gene3D" id="3.30.450.20">
    <property type="entry name" value="PAS domain"/>
    <property type="match status" value="2"/>
</dbReference>
<dbReference type="NCBIfam" id="TIGR00229">
    <property type="entry name" value="sensory_box"/>
    <property type="match status" value="2"/>
</dbReference>
<dbReference type="NCBIfam" id="TIGR00254">
    <property type="entry name" value="GGDEF"/>
    <property type="match status" value="1"/>
</dbReference>
<dbReference type="PROSITE" id="PS51832">
    <property type="entry name" value="HD_GYP"/>
    <property type="match status" value="1"/>
</dbReference>
<dbReference type="CDD" id="cd01949">
    <property type="entry name" value="GGDEF"/>
    <property type="match status" value="1"/>
</dbReference>
<dbReference type="Proteomes" id="UP000287394">
    <property type="component" value="Chromosome"/>
</dbReference>
<dbReference type="KEGG" id="ccot:CCAX7_36120"/>
<dbReference type="Gene3D" id="3.30.70.270">
    <property type="match status" value="1"/>
</dbReference>
<dbReference type="SUPFAM" id="SSF55785">
    <property type="entry name" value="PYP-like sensor domain (PAS domain)"/>
    <property type="match status" value="2"/>
</dbReference>
<dbReference type="InterPro" id="IPR013767">
    <property type="entry name" value="PAS_fold"/>
</dbReference>
<sequence>MNAPLPRDEQRRLTLLGEARILDTPPEDAFDDITKLAAQICDVPIAAISLIDEERQWFKSVIGLNVTETARDQAFCAHAILQPDLLIVHDALEDTRFADNALVIAEPGIRFYAGAPLLTSDGIALGSLCVIDRVARKLSDEQKAILQMLARQVAGRIELQRQIVTQGQLIAERSLAQSALMQREEELTAIIEHAVEGIYLFDPSTRRVIKSNAALRTMLGYTEEQLMQLTLYDIVGHVRSSIDRTVEALWQGKEVALGERQYLRKDGSVIIVEVSGRVITYQDQLAVCVVVHNLTPQRASEDARRAAEASYQGLFENAAEGIFQTTPQGRYLRANSALARIYGYESSGQMIVEVSDVSTQLYIDEGRRAEFTRLMASNGGVTNFESQIRRRDGSVIWISESARSVFSETGTLICYEGFVQDITDRKDWEMQRETDLIEARFRADHDSLTELWNHRAFHRQAEQHIAEAARCGESLALIMIDIDNFEFFNGVYGHVTGDEVLRMVANRLQTVCGVRDVAARFGGDEFALLLADVGFSSKGELERELTAKLHGLTFCPESHGAPLPITCSLGAVVYPAEGSHRLELLHIADERLRRAKTGGAQDTDADHMREYLHHAIAGFSMLDALVNAVDNKDRYTRRHSEDVMDHCLVIARELGMGEEFQHTLAVAALLHDVGKIGVPDAVLRKPGNLTDAEYAAVKQHPEMGAAIVSAVPGLEATLNAIRYHHECYNGRGYPMGLRGEEIPLIARIMAVADAYSAMTMDRPYRKGMANERALSILSEGIGEQWDKECVHAFLRAKQDATMEAKYIRLAA</sequence>
<dbReference type="SUPFAM" id="SSF55781">
    <property type="entry name" value="GAF domain-like"/>
    <property type="match status" value="1"/>
</dbReference>
<dbReference type="Pfam" id="PF13487">
    <property type="entry name" value="HD_5"/>
    <property type="match status" value="1"/>
</dbReference>
<dbReference type="Pfam" id="PF00989">
    <property type="entry name" value="PAS"/>
    <property type="match status" value="1"/>
</dbReference>
<reference evidence="1 2" key="1">
    <citation type="journal article" date="2019" name="Int. J. Syst. Evol. Microbiol.">
        <title>Capsulimonas corticalis gen. nov., sp. nov., an aerobic capsulated bacterium, of a novel bacterial order, Capsulimonadales ord. nov., of the class Armatimonadia of the phylum Armatimonadetes.</title>
        <authorList>
            <person name="Li J."/>
            <person name="Kudo C."/>
            <person name="Tonouchi A."/>
        </authorList>
    </citation>
    <scope>NUCLEOTIDE SEQUENCE [LARGE SCALE GENOMIC DNA]</scope>
    <source>
        <strain evidence="1 2">AX-7</strain>
    </source>
</reference>
<dbReference type="InterPro" id="IPR029787">
    <property type="entry name" value="Nucleotide_cyclase"/>
</dbReference>
<dbReference type="InterPro" id="IPR001610">
    <property type="entry name" value="PAC"/>
</dbReference>
<dbReference type="InterPro" id="IPR035965">
    <property type="entry name" value="PAS-like_dom_sf"/>
</dbReference>
<dbReference type="PROSITE" id="PS50887">
    <property type="entry name" value="GGDEF"/>
    <property type="match status" value="1"/>
</dbReference>
<organism evidence="1 2">
    <name type="scientific">Capsulimonas corticalis</name>
    <dbReference type="NCBI Taxonomy" id="2219043"/>
    <lineage>
        <taxon>Bacteria</taxon>
        <taxon>Bacillati</taxon>
        <taxon>Armatimonadota</taxon>
        <taxon>Armatimonadia</taxon>
        <taxon>Capsulimonadales</taxon>
        <taxon>Capsulimonadaceae</taxon>
        <taxon>Capsulimonas</taxon>
    </lineage>
</organism>
<dbReference type="CDD" id="cd00077">
    <property type="entry name" value="HDc"/>
    <property type="match status" value="1"/>
</dbReference>
<dbReference type="InterPro" id="IPR037522">
    <property type="entry name" value="HD_GYP_dom"/>
</dbReference>
<name>A0A402D6Y0_9BACT</name>
<dbReference type="CDD" id="cd00130">
    <property type="entry name" value="PAS"/>
    <property type="match status" value="2"/>
</dbReference>
<dbReference type="Pfam" id="PF00990">
    <property type="entry name" value="GGDEF"/>
    <property type="match status" value="1"/>
</dbReference>
<dbReference type="InterPro" id="IPR000014">
    <property type="entry name" value="PAS"/>
</dbReference>
<dbReference type="SMART" id="SM00471">
    <property type="entry name" value="HDc"/>
    <property type="match status" value="1"/>
</dbReference>
<dbReference type="PANTHER" id="PTHR43155">
    <property type="entry name" value="CYCLIC DI-GMP PHOSPHODIESTERASE PA4108-RELATED"/>
    <property type="match status" value="1"/>
</dbReference>
<dbReference type="AlphaFoldDB" id="A0A402D6Y0"/>
<dbReference type="PROSITE" id="PS50113">
    <property type="entry name" value="PAC"/>
    <property type="match status" value="1"/>
</dbReference>
<dbReference type="InterPro" id="IPR003607">
    <property type="entry name" value="HD/PDEase_dom"/>
</dbReference>
<dbReference type="Gene3D" id="1.10.3210.10">
    <property type="entry name" value="Hypothetical protein af1432"/>
    <property type="match status" value="1"/>
</dbReference>
<evidence type="ECO:0000313" key="1">
    <source>
        <dbReference type="EMBL" id="BDI31561.1"/>
    </source>
</evidence>
<dbReference type="InterPro" id="IPR000160">
    <property type="entry name" value="GGDEF_dom"/>
</dbReference>
<dbReference type="PROSITE" id="PS50112">
    <property type="entry name" value="PAS"/>
    <property type="match status" value="2"/>
</dbReference>
<dbReference type="EMBL" id="AP025739">
    <property type="protein sequence ID" value="BDI31561.1"/>
    <property type="molecule type" value="Genomic_DNA"/>
</dbReference>
<keyword evidence="2" id="KW-1185">Reference proteome</keyword>
<dbReference type="OrthoDB" id="9759607at2"/>
<dbReference type="Gene3D" id="3.30.450.40">
    <property type="match status" value="1"/>
</dbReference>